<dbReference type="InterPro" id="IPR001347">
    <property type="entry name" value="SIS_dom"/>
</dbReference>
<keyword evidence="2" id="KW-0238">DNA-binding</keyword>
<dbReference type="AlphaFoldDB" id="A0A2T5VDZ9"/>
<dbReference type="InterPro" id="IPR046348">
    <property type="entry name" value="SIS_dom_sf"/>
</dbReference>
<dbReference type="Gene3D" id="3.40.50.10490">
    <property type="entry name" value="Glucose-6-phosphate isomerase like protein, domain 1"/>
    <property type="match status" value="1"/>
</dbReference>
<dbReference type="PANTHER" id="PTHR30514:SF18">
    <property type="entry name" value="RPIR-FAMILY TRANSCRIPTIONAL REGULATOR"/>
    <property type="match status" value="1"/>
</dbReference>
<dbReference type="OrthoDB" id="3574600at2"/>
<name>A0A2T5VDZ9_9HYPH</name>
<sequence length="287" mass="31230">MTAQTRGQETVAEAIRAGLHALTATEQKAARTLLAGYPVTGLETVAEFARRASVSAPTILRFVAKLGFDSYPDFQRALRAELNAQLATPLAKRDAPPQRPDSGDSAFLERFRSALADNLAQTFAHLPGGEFEATVQLLAQTRGQVYVIGGRFTDALARYLSAHLRIVRPGVVQMAGQADNWRDQLLDMSRKDLLIVFDIRRYSEDLARFSAAAAKRSVPVVLLTDQWLSPIAAHARHVLSARVAAPSNWDSSVALLGLAEALVAGTTEALWDSARPRIDALEEMRGD</sequence>
<comment type="caution">
    <text evidence="5">The sequence shown here is derived from an EMBL/GenBank/DDBJ whole genome shotgun (WGS) entry which is preliminary data.</text>
</comment>
<dbReference type="Pfam" id="PF01418">
    <property type="entry name" value="HTH_6"/>
    <property type="match status" value="1"/>
</dbReference>
<evidence type="ECO:0000256" key="3">
    <source>
        <dbReference type="ARBA" id="ARBA00023163"/>
    </source>
</evidence>
<dbReference type="Proteomes" id="UP000244081">
    <property type="component" value="Unassembled WGS sequence"/>
</dbReference>
<dbReference type="GO" id="GO:0003677">
    <property type="term" value="F:DNA binding"/>
    <property type="evidence" value="ECO:0007669"/>
    <property type="project" value="UniProtKB-KW"/>
</dbReference>
<dbReference type="RefSeq" id="WP_107987607.1">
    <property type="nucleotide sequence ID" value="NZ_QAYG01000001.1"/>
</dbReference>
<dbReference type="InterPro" id="IPR047640">
    <property type="entry name" value="RpiR-like"/>
</dbReference>
<dbReference type="SUPFAM" id="SSF53697">
    <property type="entry name" value="SIS domain"/>
    <property type="match status" value="1"/>
</dbReference>
<dbReference type="CDD" id="cd05013">
    <property type="entry name" value="SIS_RpiR"/>
    <property type="match status" value="1"/>
</dbReference>
<dbReference type="GO" id="GO:0097367">
    <property type="term" value="F:carbohydrate derivative binding"/>
    <property type="evidence" value="ECO:0007669"/>
    <property type="project" value="InterPro"/>
</dbReference>
<dbReference type="InterPro" id="IPR036388">
    <property type="entry name" value="WH-like_DNA-bd_sf"/>
</dbReference>
<dbReference type="Gene3D" id="1.10.10.10">
    <property type="entry name" value="Winged helix-like DNA-binding domain superfamily/Winged helix DNA-binding domain"/>
    <property type="match status" value="1"/>
</dbReference>
<reference evidence="5 6" key="1">
    <citation type="submission" date="2018-04" db="EMBL/GenBank/DDBJ databases">
        <title>Genomic Encyclopedia of Archaeal and Bacterial Type Strains, Phase II (KMG-II): from individual species to whole genera.</title>
        <authorList>
            <person name="Goeker M."/>
        </authorList>
    </citation>
    <scope>NUCLEOTIDE SEQUENCE [LARGE SCALE GENOMIC DNA]</scope>
    <source>
        <strain evidence="5 6">DSM 23382</strain>
    </source>
</reference>
<dbReference type="GO" id="GO:0003700">
    <property type="term" value="F:DNA-binding transcription factor activity"/>
    <property type="evidence" value="ECO:0007669"/>
    <property type="project" value="InterPro"/>
</dbReference>
<protein>
    <submittedName>
        <fullName evidence="5">RpiR family transcriptional regulator</fullName>
    </submittedName>
</protein>
<dbReference type="GO" id="GO:1901135">
    <property type="term" value="P:carbohydrate derivative metabolic process"/>
    <property type="evidence" value="ECO:0007669"/>
    <property type="project" value="InterPro"/>
</dbReference>
<evidence type="ECO:0000256" key="1">
    <source>
        <dbReference type="ARBA" id="ARBA00023015"/>
    </source>
</evidence>
<dbReference type="PANTHER" id="PTHR30514">
    <property type="entry name" value="GLUCOKINASE"/>
    <property type="match status" value="1"/>
</dbReference>
<feature type="domain" description="HTH rpiR-type" evidence="4">
    <location>
        <begin position="9"/>
        <end position="85"/>
    </location>
</feature>
<keyword evidence="1" id="KW-0805">Transcription regulation</keyword>
<dbReference type="SUPFAM" id="SSF46689">
    <property type="entry name" value="Homeodomain-like"/>
    <property type="match status" value="1"/>
</dbReference>
<organism evidence="5 6">
    <name type="scientific">Breoghania corrubedonensis</name>
    <dbReference type="NCBI Taxonomy" id="665038"/>
    <lineage>
        <taxon>Bacteria</taxon>
        <taxon>Pseudomonadati</taxon>
        <taxon>Pseudomonadota</taxon>
        <taxon>Alphaproteobacteria</taxon>
        <taxon>Hyphomicrobiales</taxon>
        <taxon>Stappiaceae</taxon>
        <taxon>Breoghania</taxon>
    </lineage>
</organism>
<keyword evidence="6" id="KW-1185">Reference proteome</keyword>
<dbReference type="InterPro" id="IPR000281">
    <property type="entry name" value="HTH_RpiR"/>
</dbReference>
<dbReference type="InterPro" id="IPR009057">
    <property type="entry name" value="Homeodomain-like_sf"/>
</dbReference>
<dbReference type="EMBL" id="QAYG01000001">
    <property type="protein sequence ID" value="PTW61978.1"/>
    <property type="molecule type" value="Genomic_DNA"/>
</dbReference>
<dbReference type="InterPro" id="IPR035472">
    <property type="entry name" value="RpiR-like_SIS"/>
</dbReference>
<accession>A0A2T5VDZ9</accession>
<dbReference type="PROSITE" id="PS51071">
    <property type="entry name" value="HTH_RPIR"/>
    <property type="match status" value="1"/>
</dbReference>
<evidence type="ECO:0000256" key="2">
    <source>
        <dbReference type="ARBA" id="ARBA00023125"/>
    </source>
</evidence>
<evidence type="ECO:0000313" key="5">
    <source>
        <dbReference type="EMBL" id="PTW61978.1"/>
    </source>
</evidence>
<evidence type="ECO:0000259" key="4">
    <source>
        <dbReference type="PROSITE" id="PS51071"/>
    </source>
</evidence>
<keyword evidence="3" id="KW-0804">Transcription</keyword>
<gene>
    <name evidence="5" type="ORF">C8N35_10110</name>
</gene>
<dbReference type="Pfam" id="PF01380">
    <property type="entry name" value="SIS"/>
    <property type="match status" value="1"/>
</dbReference>
<proteinExistence type="predicted"/>
<evidence type="ECO:0000313" key="6">
    <source>
        <dbReference type="Proteomes" id="UP000244081"/>
    </source>
</evidence>